<proteinExistence type="predicted"/>
<dbReference type="EMBL" id="JH880455">
    <property type="protein sequence ID" value="ELR61422.1"/>
    <property type="molecule type" value="Genomic_DNA"/>
</dbReference>
<protein>
    <submittedName>
        <fullName evidence="1">Uncharacterized protein</fullName>
    </submittedName>
</protein>
<gene>
    <name evidence="1" type="ORF">M91_10854</name>
</gene>
<accession>L8J1W5</accession>
<feature type="non-terminal residue" evidence="1">
    <location>
        <position position="46"/>
    </location>
</feature>
<reference evidence="1 2" key="1">
    <citation type="journal article" date="2012" name="Nat. Genet.">
        <title>The yak genome and adaptation to life at high altitude.</title>
        <authorList>
            <person name="Qiu Q."/>
            <person name="Zhang G."/>
            <person name="Ma T."/>
            <person name="Qian W."/>
            <person name="Wang J."/>
            <person name="Ye Z."/>
            <person name="Cao C."/>
            <person name="Hu Q."/>
            <person name="Kim J."/>
            <person name="Larkin D.M."/>
            <person name="Auvil L."/>
            <person name="Capitanu B."/>
            <person name="Ma J."/>
            <person name="Lewin H.A."/>
            <person name="Qian X."/>
            <person name="Lang Y."/>
            <person name="Zhou R."/>
            <person name="Wang L."/>
            <person name="Wang K."/>
            <person name="Xia J."/>
            <person name="Liao S."/>
            <person name="Pan S."/>
            <person name="Lu X."/>
            <person name="Hou H."/>
            <person name="Wang Y."/>
            <person name="Zang X."/>
            <person name="Yin Y."/>
            <person name="Ma H."/>
            <person name="Zhang J."/>
            <person name="Wang Z."/>
            <person name="Zhang Y."/>
            <person name="Zhang D."/>
            <person name="Yonezawa T."/>
            <person name="Hasegawa M."/>
            <person name="Zhong Y."/>
            <person name="Liu W."/>
            <person name="Zhang Y."/>
            <person name="Huang Z."/>
            <person name="Zhang S."/>
            <person name="Long R."/>
            <person name="Yang H."/>
            <person name="Wang J."/>
            <person name="Lenstra J.A."/>
            <person name="Cooper D.N."/>
            <person name="Wu Y."/>
            <person name="Wang J."/>
            <person name="Shi P."/>
            <person name="Wang J."/>
            <person name="Liu J."/>
        </authorList>
    </citation>
    <scope>NUCLEOTIDE SEQUENCE [LARGE SCALE GENOMIC DNA]</scope>
    <source>
        <strain evidence="2">yakQH1</strain>
    </source>
</reference>
<sequence length="46" mass="5238">VSRSEEFLTQISTELTDEALFVAAYHMNPVPIKEKQTQDRGTQISK</sequence>
<feature type="non-terminal residue" evidence="1">
    <location>
        <position position="1"/>
    </location>
</feature>
<name>L8J1W5_9CETA</name>
<evidence type="ECO:0000313" key="1">
    <source>
        <dbReference type="EMBL" id="ELR61422.1"/>
    </source>
</evidence>
<dbReference type="AlphaFoldDB" id="L8J1W5"/>
<dbReference type="Proteomes" id="UP000011080">
    <property type="component" value="Unassembled WGS sequence"/>
</dbReference>
<evidence type="ECO:0000313" key="2">
    <source>
        <dbReference type="Proteomes" id="UP000011080"/>
    </source>
</evidence>
<organism evidence="1 2">
    <name type="scientific">Bos mutus</name>
    <name type="common">wild yak</name>
    <dbReference type="NCBI Taxonomy" id="72004"/>
    <lineage>
        <taxon>Eukaryota</taxon>
        <taxon>Metazoa</taxon>
        <taxon>Chordata</taxon>
        <taxon>Craniata</taxon>
        <taxon>Vertebrata</taxon>
        <taxon>Euteleostomi</taxon>
        <taxon>Mammalia</taxon>
        <taxon>Eutheria</taxon>
        <taxon>Laurasiatheria</taxon>
        <taxon>Artiodactyla</taxon>
        <taxon>Ruminantia</taxon>
        <taxon>Pecora</taxon>
        <taxon>Bovidae</taxon>
        <taxon>Bovinae</taxon>
        <taxon>Bos</taxon>
    </lineage>
</organism>